<feature type="transmembrane region" description="Helical" evidence="7">
    <location>
        <begin position="56"/>
        <end position="78"/>
    </location>
</feature>
<comment type="caution">
    <text evidence="8">The sequence shown here is derived from an EMBL/GenBank/DDBJ whole genome shotgun (WGS) entry which is preliminary data.</text>
</comment>
<keyword evidence="3" id="KW-1003">Cell membrane</keyword>
<feature type="transmembrane region" description="Helical" evidence="7">
    <location>
        <begin position="260"/>
        <end position="281"/>
    </location>
</feature>
<dbReference type="PANTHER" id="PTHR34184">
    <property type="entry name" value="UPF0718 PROTEIN YCGR"/>
    <property type="match status" value="1"/>
</dbReference>
<evidence type="ECO:0000256" key="4">
    <source>
        <dbReference type="ARBA" id="ARBA00022692"/>
    </source>
</evidence>
<feature type="transmembrane region" description="Helical" evidence="7">
    <location>
        <begin position="119"/>
        <end position="140"/>
    </location>
</feature>
<accession>Q0YT79</accession>
<dbReference type="AlphaFoldDB" id="Q0YT79"/>
<evidence type="ECO:0000313" key="8">
    <source>
        <dbReference type="EMBL" id="EAT59387.1"/>
    </source>
</evidence>
<dbReference type="Pfam" id="PF03773">
    <property type="entry name" value="ArsP_1"/>
    <property type="match status" value="1"/>
</dbReference>
<feature type="transmembrane region" description="Helical" evidence="7">
    <location>
        <begin position="290"/>
        <end position="311"/>
    </location>
</feature>
<dbReference type="GO" id="GO:0005886">
    <property type="term" value="C:plasma membrane"/>
    <property type="evidence" value="ECO:0007669"/>
    <property type="project" value="UniProtKB-SubCell"/>
</dbReference>
<reference evidence="8 9" key="2">
    <citation type="submission" date="2006-07" db="EMBL/GenBank/DDBJ databases">
        <title>Sequencing of the draft genome and assembly of Chlorobium ferroxidans DSM 13031.</title>
        <authorList>
            <consortium name="US DOE Joint Genome Institute (JGI-PGF)"/>
            <person name="Copeland A."/>
            <person name="Lucas S."/>
            <person name="Lapidus A."/>
            <person name="Barry K."/>
            <person name="Glavina del Rio T."/>
            <person name="Dalin E."/>
            <person name="Tice H."/>
            <person name="Bruce D."/>
            <person name="Pitluck S."/>
            <person name="Richardson P."/>
        </authorList>
    </citation>
    <scope>NUCLEOTIDE SEQUENCE [LARGE SCALE GENOMIC DNA]</scope>
    <source>
        <strain evidence="8 9">DSM 13031</strain>
    </source>
</reference>
<keyword evidence="5 7" id="KW-1133">Transmembrane helix</keyword>
<dbReference type="InterPro" id="IPR052923">
    <property type="entry name" value="UPF0718"/>
</dbReference>
<dbReference type="RefSeq" id="WP_006365812.1">
    <property type="nucleotide sequence ID" value="NZ_AASE01000004.1"/>
</dbReference>
<dbReference type="PANTHER" id="PTHR34184:SF4">
    <property type="entry name" value="UPF0718 PROTEIN YCGR"/>
    <property type="match status" value="1"/>
</dbReference>
<name>Q0YT79_9CHLB</name>
<evidence type="ECO:0000256" key="6">
    <source>
        <dbReference type="ARBA" id="ARBA00023136"/>
    </source>
</evidence>
<evidence type="ECO:0000256" key="1">
    <source>
        <dbReference type="ARBA" id="ARBA00004651"/>
    </source>
</evidence>
<organism evidence="8 9">
    <name type="scientific">Chlorobium ferrooxidans DSM 13031</name>
    <dbReference type="NCBI Taxonomy" id="377431"/>
    <lineage>
        <taxon>Bacteria</taxon>
        <taxon>Pseudomonadati</taxon>
        <taxon>Chlorobiota</taxon>
        <taxon>Chlorobiia</taxon>
        <taxon>Chlorobiales</taxon>
        <taxon>Chlorobiaceae</taxon>
        <taxon>Chlorobium/Pelodictyon group</taxon>
        <taxon>Chlorobium</taxon>
    </lineage>
</organism>
<reference evidence="8 9" key="1">
    <citation type="submission" date="2006-07" db="EMBL/GenBank/DDBJ databases">
        <title>Annotation of the draft genome assembly of Chlorobium ferroxidans DSM 13031.</title>
        <authorList>
            <consortium name="US DOE Joint Genome Institute (JGI-ORNL)"/>
            <person name="Larimer F."/>
            <person name="Land M."/>
            <person name="Hauser L."/>
        </authorList>
    </citation>
    <scope>NUCLEOTIDE SEQUENCE [LARGE SCALE GENOMIC DNA]</scope>
    <source>
        <strain evidence="8 9">DSM 13031</strain>
    </source>
</reference>
<feature type="transmembrane region" description="Helical" evidence="7">
    <location>
        <begin position="229"/>
        <end position="254"/>
    </location>
</feature>
<dbReference type="Proteomes" id="UP000004162">
    <property type="component" value="Unassembled WGS sequence"/>
</dbReference>
<keyword evidence="9" id="KW-1185">Reference proteome</keyword>
<feature type="transmembrane region" description="Helical" evidence="7">
    <location>
        <begin position="12"/>
        <end position="36"/>
    </location>
</feature>
<dbReference type="NCBIfam" id="NF033936">
    <property type="entry name" value="CuZnOut_SO0444"/>
    <property type="match status" value="1"/>
</dbReference>
<evidence type="ECO:0000256" key="5">
    <source>
        <dbReference type="ARBA" id="ARBA00022989"/>
    </source>
</evidence>
<dbReference type="InterPro" id="IPR005524">
    <property type="entry name" value="DUF318"/>
</dbReference>
<feature type="transmembrane region" description="Helical" evidence="7">
    <location>
        <begin position="331"/>
        <end position="350"/>
    </location>
</feature>
<keyword evidence="4 7" id="KW-0812">Transmembrane</keyword>
<evidence type="ECO:0000256" key="3">
    <source>
        <dbReference type="ARBA" id="ARBA00022475"/>
    </source>
</evidence>
<keyword evidence="6 7" id="KW-0472">Membrane</keyword>
<proteinExistence type="inferred from homology"/>
<evidence type="ECO:0000256" key="7">
    <source>
        <dbReference type="SAM" id="Phobius"/>
    </source>
</evidence>
<comment type="subcellular location">
    <subcellularLocation>
        <location evidence="1">Cell membrane</location>
        <topology evidence="1">Multi-pass membrane protein</topology>
    </subcellularLocation>
</comment>
<dbReference type="OrthoDB" id="9770315at2"/>
<comment type="similarity">
    <text evidence="2">Belongs to the UPF0718 family.</text>
</comment>
<protein>
    <submittedName>
        <fullName evidence="8">Permease</fullName>
    </submittedName>
</protein>
<evidence type="ECO:0000313" key="9">
    <source>
        <dbReference type="Proteomes" id="UP000004162"/>
    </source>
</evidence>
<dbReference type="EMBL" id="AASE01000004">
    <property type="protein sequence ID" value="EAT59387.1"/>
    <property type="molecule type" value="Genomic_DNA"/>
</dbReference>
<sequence length="359" mass="37373">MNELLIVVSKVLLASWSVLLESAPFVLLGFFIAGVLKAFVPDDFVATHLGGGGMASIFKASLFGIPIPLCSCGVLPAAAGLKKQGSGNGPVAAFLISTPETGVDSIAVSWALLDPLMTVIRPVIALFMAIATGIAVSFAGKQSANEVAADIDKSGESACASSCCCSHKKQEKLTVAGKFREGMSFAFGDLLNDVGLWLFIGILLSGLISVFVSTEVVSRYLSNEYLSMLVMFIVSVPLYVCATASTPIVAALALKGISPGAALVFLLAGPATNAASLPVIFRMLGRKSALIYLASIVLISLIGGVVVNDLYSYLGYDITHWVSKGAHEEAGIVSIAASVVLLLLVLKSLLPKKQIGHPR</sequence>
<feature type="transmembrane region" description="Helical" evidence="7">
    <location>
        <begin position="194"/>
        <end position="217"/>
    </location>
</feature>
<gene>
    <name evidence="8" type="ORF">CferDRAFT_1314</name>
</gene>
<evidence type="ECO:0000256" key="2">
    <source>
        <dbReference type="ARBA" id="ARBA00006386"/>
    </source>
</evidence>